<evidence type="ECO:0000256" key="1">
    <source>
        <dbReference type="ARBA" id="ARBA00023002"/>
    </source>
</evidence>
<dbReference type="GO" id="GO:0009451">
    <property type="term" value="P:RNA modification"/>
    <property type="evidence" value="ECO:0007669"/>
    <property type="project" value="InterPro"/>
</dbReference>
<dbReference type="STRING" id="888268.A0A1E5WM50"/>
<keyword evidence="1" id="KW-0560">Oxidoreductase</keyword>
<dbReference type="InterPro" id="IPR029061">
    <property type="entry name" value="THDP-binding"/>
</dbReference>
<evidence type="ECO:0000256" key="2">
    <source>
        <dbReference type="PROSITE-ProRule" id="PRU00708"/>
    </source>
</evidence>
<dbReference type="GO" id="GO:0016624">
    <property type="term" value="F:oxidoreductase activity, acting on the aldehyde or oxo group of donors, disulfide as acceptor"/>
    <property type="evidence" value="ECO:0007669"/>
    <property type="project" value="InterPro"/>
</dbReference>
<feature type="domain" description="Dehydrogenase E1 component" evidence="3">
    <location>
        <begin position="129"/>
        <end position="177"/>
    </location>
</feature>
<feature type="repeat" description="PPR" evidence="2">
    <location>
        <begin position="72"/>
        <end position="106"/>
    </location>
</feature>
<name>A0A1E5WM50_9POAL</name>
<dbReference type="EMBL" id="LWDX02001768">
    <property type="protein sequence ID" value="OEL38447.1"/>
    <property type="molecule type" value="Genomic_DNA"/>
</dbReference>
<sequence length="199" mass="21716">MKQLTSASRQGHHGRVLHLFFTSLQPGDRGAVDPHPATVPMALRPCARLGNASSGRLIHALVLTPFPSLASDAVAATALLDMYAKCGLVASARWVFDEMPRSDHLVAWNVLLVGYARHCSGRAYEKSHYAARDPITALKKYIIEENLATESETKSIEKKIDDIVEEAVEFADASPHPPRSQLLENVFADPKGFGIGNVF</sequence>
<comment type="caution">
    <text evidence="4">The sequence shown here is derived from an EMBL/GenBank/DDBJ whole genome shotgun (WGS) entry which is preliminary data.</text>
</comment>
<dbReference type="Proteomes" id="UP000095767">
    <property type="component" value="Unassembled WGS sequence"/>
</dbReference>
<protein>
    <submittedName>
        <fullName evidence="4">Pyruvate dehydrogenase E1 component subunit alpha-3, chloroplastic</fullName>
    </submittedName>
</protein>
<dbReference type="Pfam" id="PF01535">
    <property type="entry name" value="PPR"/>
    <property type="match status" value="1"/>
</dbReference>
<keyword evidence="4" id="KW-0670">Pyruvate</keyword>
<proteinExistence type="predicted"/>
<dbReference type="AlphaFoldDB" id="A0A1E5WM50"/>
<keyword evidence="5" id="KW-1185">Reference proteome</keyword>
<gene>
    <name evidence="4" type="ORF">BAE44_0000535</name>
</gene>
<evidence type="ECO:0000313" key="4">
    <source>
        <dbReference type="EMBL" id="OEL38447.1"/>
    </source>
</evidence>
<dbReference type="SUPFAM" id="SSF52518">
    <property type="entry name" value="Thiamin diphosphate-binding fold (THDP-binding)"/>
    <property type="match status" value="1"/>
</dbReference>
<evidence type="ECO:0000313" key="5">
    <source>
        <dbReference type="Proteomes" id="UP000095767"/>
    </source>
</evidence>
<dbReference type="Pfam" id="PF00676">
    <property type="entry name" value="E1_dh"/>
    <property type="match status" value="1"/>
</dbReference>
<dbReference type="InterPro" id="IPR002885">
    <property type="entry name" value="PPR_rpt"/>
</dbReference>
<dbReference type="PROSITE" id="PS51375">
    <property type="entry name" value="PPR"/>
    <property type="match status" value="1"/>
</dbReference>
<evidence type="ECO:0000259" key="3">
    <source>
        <dbReference type="Pfam" id="PF00676"/>
    </source>
</evidence>
<dbReference type="PANTHER" id="PTHR47926">
    <property type="entry name" value="PENTATRICOPEPTIDE REPEAT-CONTAINING PROTEIN"/>
    <property type="match status" value="1"/>
</dbReference>
<dbReference type="InterPro" id="IPR046960">
    <property type="entry name" value="PPR_At4g14850-like_plant"/>
</dbReference>
<dbReference type="InterPro" id="IPR001017">
    <property type="entry name" value="DH_E1"/>
</dbReference>
<reference evidence="4 5" key="1">
    <citation type="submission" date="2016-09" db="EMBL/GenBank/DDBJ databases">
        <title>The draft genome of Dichanthelium oligosanthes: A C3 panicoid grass species.</title>
        <authorList>
            <person name="Studer A.J."/>
            <person name="Schnable J.C."/>
            <person name="Brutnell T.P."/>
        </authorList>
    </citation>
    <scope>NUCLEOTIDE SEQUENCE [LARGE SCALE GENOMIC DNA]</scope>
    <source>
        <strain evidence="5">cv. Kellogg 1175</strain>
        <tissue evidence="4">Leaf</tissue>
    </source>
</reference>
<dbReference type="Gene3D" id="3.40.50.970">
    <property type="match status" value="1"/>
</dbReference>
<organism evidence="4 5">
    <name type="scientific">Dichanthelium oligosanthes</name>
    <dbReference type="NCBI Taxonomy" id="888268"/>
    <lineage>
        <taxon>Eukaryota</taxon>
        <taxon>Viridiplantae</taxon>
        <taxon>Streptophyta</taxon>
        <taxon>Embryophyta</taxon>
        <taxon>Tracheophyta</taxon>
        <taxon>Spermatophyta</taxon>
        <taxon>Magnoliopsida</taxon>
        <taxon>Liliopsida</taxon>
        <taxon>Poales</taxon>
        <taxon>Poaceae</taxon>
        <taxon>PACMAD clade</taxon>
        <taxon>Panicoideae</taxon>
        <taxon>Panicodae</taxon>
        <taxon>Paniceae</taxon>
        <taxon>Dichantheliinae</taxon>
        <taxon>Dichanthelium</taxon>
    </lineage>
</organism>
<accession>A0A1E5WM50</accession>
<dbReference type="OrthoDB" id="1160270at2759"/>
<dbReference type="GO" id="GO:0003723">
    <property type="term" value="F:RNA binding"/>
    <property type="evidence" value="ECO:0007669"/>
    <property type="project" value="InterPro"/>
</dbReference>